<proteinExistence type="predicted"/>
<dbReference type="EMBL" id="JARBJD010000017">
    <property type="protein sequence ID" value="KAK2961212.1"/>
    <property type="molecule type" value="Genomic_DNA"/>
</dbReference>
<name>A0ABQ9YBR6_9EUKA</name>
<organism evidence="1 2">
    <name type="scientific">Blattamonas nauphoetae</name>
    <dbReference type="NCBI Taxonomy" id="2049346"/>
    <lineage>
        <taxon>Eukaryota</taxon>
        <taxon>Metamonada</taxon>
        <taxon>Preaxostyla</taxon>
        <taxon>Oxymonadida</taxon>
        <taxon>Blattamonas</taxon>
    </lineage>
</organism>
<sequence length="101" mass="11488">MVMPMYLYTGTVILKYLEPNTKVLYECTVELLKKFLNIYTREPNTDDKILLLPLHDHTAPQRGGVRTSNLTCSKALPKLYHAPFPPSRSPHPARAAAFTIF</sequence>
<dbReference type="Proteomes" id="UP001281761">
    <property type="component" value="Unassembled WGS sequence"/>
</dbReference>
<keyword evidence="2" id="KW-1185">Reference proteome</keyword>
<protein>
    <submittedName>
        <fullName evidence="1">Uncharacterized protein</fullName>
    </submittedName>
</protein>
<reference evidence="1 2" key="1">
    <citation type="journal article" date="2022" name="bioRxiv">
        <title>Genomics of Preaxostyla Flagellates Illuminates Evolutionary Transitions and the Path Towards Mitochondrial Loss.</title>
        <authorList>
            <person name="Novak L.V.F."/>
            <person name="Treitli S.C."/>
            <person name="Pyrih J."/>
            <person name="Halakuc P."/>
            <person name="Pipaliya S.V."/>
            <person name="Vacek V."/>
            <person name="Brzon O."/>
            <person name="Soukal P."/>
            <person name="Eme L."/>
            <person name="Dacks J.B."/>
            <person name="Karnkowska A."/>
            <person name="Elias M."/>
            <person name="Hampl V."/>
        </authorList>
    </citation>
    <scope>NUCLEOTIDE SEQUENCE [LARGE SCALE GENOMIC DNA]</scope>
    <source>
        <strain evidence="1">NAU3</strain>
        <tissue evidence="1">Gut</tissue>
    </source>
</reference>
<evidence type="ECO:0000313" key="2">
    <source>
        <dbReference type="Proteomes" id="UP001281761"/>
    </source>
</evidence>
<gene>
    <name evidence="1" type="ORF">BLNAU_3658</name>
</gene>
<evidence type="ECO:0000313" key="1">
    <source>
        <dbReference type="EMBL" id="KAK2961212.1"/>
    </source>
</evidence>
<accession>A0ABQ9YBR6</accession>
<comment type="caution">
    <text evidence="1">The sequence shown here is derived from an EMBL/GenBank/DDBJ whole genome shotgun (WGS) entry which is preliminary data.</text>
</comment>